<reference evidence="1" key="1">
    <citation type="submission" date="2018-12" db="EMBL/GenBank/DDBJ databases">
        <authorList>
            <person name="Will S."/>
            <person name="Neumann-Schaal M."/>
            <person name="Henke P."/>
        </authorList>
    </citation>
    <scope>NUCLEOTIDE SEQUENCE</scope>
    <source>
        <strain evidence="1">PCC 7102</strain>
    </source>
</reference>
<evidence type="ECO:0000313" key="1">
    <source>
        <dbReference type="EMBL" id="RUT05888.1"/>
    </source>
</evidence>
<protein>
    <recommendedName>
        <fullName evidence="3">PH domain-containing protein</fullName>
    </recommendedName>
</protein>
<comment type="caution">
    <text evidence="1">The sequence shown here is derived from an EMBL/GenBank/DDBJ whole genome shotgun (WGS) entry which is preliminary data.</text>
</comment>
<keyword evidence="2" id="KW-1185">Reference proteome</keyword>
<reference evidence="1" key="2">
    <citation type="journal article" date="2019" name="Genome Biol. Evol.">
        <title>Day and night: Metabolic profiles and evolutionary relationships of six axenic non-marine cyanobacteria.</title>
        <authorList>
            <person name="Will S.E."/>
            <person name="Henke P."/>
            <person name="Boedeker C."/>
            <person name="Huang S."/>
            <person name="Brinkmann H."/>
            <person name="Rohde M."/>
            <person name="Jarek M."/>
            <person name="Friedl T."/>
            <person name="Seufert S."/>
            <person name="Schumacher M."/>
            <person name="Overmann J."/>
            <person name="Neumann-Schaal M."/>
            <person name="Petersen J."/>
        </authorList>
    </citation>
    <scope>NUCLEOTIDE SEQUENCE [LARGE SCALE GENOMIC DNA]</scope>
    <source>
        <strain evidence="1">PCC 7102</strain>
    </source>
</reference>
<dbReference type="RefSeq" id="WP_127081607.1">
    <property type="nucleotide sequence ID" value="NZ_RSCL01000007.1"/>
</dbReference>
<proteinExistence type="predicted"/>
<evidence type="ECO:0000313" key="2">
    <source>
        <dbReference type="Proteomes" id="UP000271624"/>
    </source>
</evidence>
<dbReference type="EMBL" id="RSCL01000007">
    <property type="protein sequence ID" value="RUT05888.1"/>
    <property type="molecule type" value="Genomic_DNA"/>
</dbReference>
<organism evidence="1 2">
    <name type="scientific">Dulcicalothrix desertica PCC 7102</name>
    <dbReference type="NCBI Taxonomy" id="232991"/>
    <lineage>
        <taxon>Bacteria</taxon>
        <taxon>Bacillati</taxon>
        <taxon>Cyanobacteriota</taxon>
        <taxon>Cyanophyceae</taxon>
        <taxon>Nostocales</taxon>
        <taxon>Calotrichaceae</taxon>
        <taxon>Dulcicalothrix</taxon>
    </lineage>
</organism>
<sequence length="90" mass="10423">MTPEQAHAWIEKVEELEGNAFAGKEVSDEEVLRLGNYYLSGQYLLRNLEIVQKKKQETLLGLAHLEVAEKQIIDRMREQKVNLKPDQSNE</sequence>
<name>A0A3S1CPA7_9CYAN</name>
<dbReference type="OrthoDB" id="517355at2"/>
<evidence type="ECO:0008006" key="3">
    <source>
        <dbReference type="Google" id="ProtNLM"/>
    </source>
</evidence>
<dbReference type="AlphaFoldDB" id="A0A3S1CPA7"/>
<dbReference type="Proteomes" id="UP000271624">
    <property type="component" value="Unassembled WGS sequence"/>
</dbReference>
<gene>
    <name evidence="1" type="ORF">DSM106972_030940</name>
</gene>
<accession>A0A3S1CPA7</accession>